<dbReference type="Proteomes" id="UP000249590">
    <property type="component" value="Unassembled WGS sequence"/>
</dbReference>
<dbReference type="Gene3D" id="3.30.2000.30">
    <property type="match status" value="1"/>
</dbReference>
<comment type="caution">
    <text evidence="1">The sequence shown here is derived from an EMBL/GenBank/DDBJ whole genome shotgun (WGS) entry which is preliminary data.</text>
</comment>
<accession>A0A8B2NLZ7</accession>
<keyword evidence="2" id="KW-1185">Reference proteome</keyword>
<dbReference type="Pfam" id="PF11367">
    <property type="entry name" value="Tail_completion_gp17"/>
    <property type="match status" value="1"/>
</dbReference>
<name>A0A8B2NLZ7_9HYPH</name>
<dbReference type="EMBL" id="QHHQ01000008">
    <property type="protein sequence ID" value="RAH97616.1"/>
    <property type="molecule type" value="Genomic_DNA"/>
</dbReference>
<reference evidence="1 2" key="1">
    <citation type="submission" date="2018-05" db="EMBL/GenBank/DDBJ databases">
        <title>Acuticoccus sediminis sp. nov., isolated from deep-sea sediment of Indian Ocean.</title>
        <authorList>
            <person name="Liu X."/>
            <person name="Lai Q."/>
            <person name="Du Y."/>
            <person name="Sun F."/>
            <person name="Zhang X."/>
            <person name="Wang S."/>
            <person name="Shao Z."/>
        </authorList>
    </citation>
    <scope>NUCLEOTIDE SEQUENCE [LARGE SCALE GENOMIC DNA]</scope>
    <source>
        <strain evidence="1 2">PTG4-2</strain>
    </source>
</reference>
<dbReference type="InterPro" id="IPR021508">
    <property type="entry name" value="Gp17-like"/>
</dbReference>
<protein>
    <submittedName>
        <fullName evidence="1">Uncharacterized protein</fullName>
    </submittedName>
</protein>
<organism evidence="1 2">
    <name type="scientific">Acuticoccus sediminis</name>
    <dbReference type="NCBI Taxonomy" id="2184697"/>
    <lineage>
        <taxon>Bacteria</taxon>
        <taxon>Pseudomonadati</taxon>
        <taxon>Pseudomonadota</taxon>
        <taxon>Alphaproteobacteria</taxon>
        <taxon>Hyphomicrobiales</taxon>
        <taxon>Amorphaceae</taxon>
        <taxon>Acuticoccus</taxon>
    </lineage>
</organism>
<evidence type="ECO:0000313" key="1">
    <source>
        <dbReference type="EMBL" id="RAH97616.1"/>
    </source>
</evidence>
<sequence>MESGSNTIQKALFQHLSNVPELAGIAIVDSVKCPDLPRVRMGPFAEGAVDLTTHRNHARLSFDLHVFTREPGSSENNAILAVIKTALRNWAPQFSWMRCADTRYSQQRTMRDAADADLCHGLISFDALIEYHTDDHLLIADSTIFAEWRLFDPQTMNTAIDGSGDIPGEGDAVGRFIDDVNSAVLSVTPDDNARPTYHSADGGSVLFDLETTNVEVATPTEWRNVWVAVCSNDGLEAYKTTLPGGTFSVFASERTYGANINFIGIYDGRLDRAPVSYRISNVLKEAGIIVWDDFVRWDDDDVWRETA</sequence>
<dbReference type="RefSeq" id="WP_111351411.1">
    <property type="nucleotide sequence ID" value="NZ_QHHQ01000008.1"/>
</dbReference>
<dbReference type="AlphaFoldDB" id="A0A8B2NLZ7"/>
<dbReference type="OrthoDB" id="7630456at2"/>
<dbReference type="InterPro" id="IPR053745">
    <property type="entry name" value="Viral_Tail_Comp_sf"/>
</dbReference>
<gene>
    <name evidence="1" type="ORF">DLJ53_27565</name>
</gene>
<proteinExistence type="predicted"/>
<evidence type="ECO:0000313" key="2">
    <source>
        <dbReference type="Proteomes" id="UP000249590"/>
    </source>
</evidence>